<dbReference type="Gene3D" id="1.10.1790.10">
    <property type="entry name" value="PRD domain"/>
    <property type="match status" value="1"/>
</dbReference>
<evidence type="ECO:0008006" key="3">
    <source>
        <dbReference type="Google" id="ProtNLM"/>
    </source>
</evidence>
<accession>F5RIE9</accession>
<evidence type="ECO:0000313" key="2">
    <source>
        <dbReference type="Proteomes" id="UP000004067"/>
    </source>
</evidence>
<dbReference type="AlphaFoldDB" id="F5RIE9"/>
<dbReference type="Proteomes" id="UP000004067">
    <property type="component" value="Unassembled WGS sequence"/>
</dbReference>
<comment type="caution">
    <text evidence="1">The sequence shown here is derived from an EMBL/GenBank/DDBJ whole genome shotgun (WGS) entry which is preliminary data.</text>
</comment>
<dbReference type="eggNOG" id="ENOG50324MX">
    <property type="taxonomic scope" value="Bacteria"/>
</dbReference>
<dbReference type="HOGENOM" id="CLU_2080564_0_0_9"/>
<keyword evidence="2" id="KW-1185">Reference proteome</keyword>
<dbReference type="OrthoDB" id="4239925at2"/>
<name>F5RIE9_9FIRM</name>
<gene>
    <name evidence="1" type="ORF">HMPREF9081_0034</name>
</gene>
<proteinExistence type="predicted"/>
<evidence type="ECO:0000313" key="1">
    <source>
        <dbReference type="EMBL" id="EGK62752.1"/>
    </source>
</evidence>
<dbReference type="RefSeq" id="WP_006304844.1">
    <property type="nucleotide sequence ID" value="NZ_GL892076.1"/>
</dbReference>
<reference evidence="1 2" key="1">
    <citation type="submission" date="2011-04" db="EMBL/GenBank/DDBJ databases">
        <authorList>
            <person name="Muzny D."/>
            <person name="Qin X."/>
            <person name="Deng J."/>
            <person name="Jiang H."/>
            <person name="Liu Y."/>
            <person name="Qu J."/>
            <person name="Song X.-Z."/>
            <person name="Zhang L."/>
            <person name="Thornton R."/>
            <person name="Coyle M."/>
            <person name="Francisco L."/>
            <person name="Jackson L."/>
            <person name="Javaid M."/>
            <person name="Korchina V."/>
            <person name="Kovar C."/>
            <person name="Mata R."/>
            <person name="Mathew T."/>
            <person name="Ngo R."/>
            <person name="Nguyen L."/>
            <person name="Nguyen N."/>
            <person name="Okwuonu G."/>
            <person name="Ongeri F."/>
            <person name="Pham C."/>
            <person name="Simmons D."/>
            <person name="Wilczek-Boney K."/>
            <person name="Hale W."/>
            <person name="Jakkamsetti A."/>
            <person name="Pham P."/>
            <person name="Ruth R."/>
            <person name="San Lucas F."/>
            <person name="Warren J."/>
            <person name="Zhang J."/>
            <person name="Zhao Z."/>
            <person name="Zhou C."/>
            <person name="Zhu D."/>
            <person name="Lee S."/>
            <person name="Bess C."/>
            <person name="Blankenburg K."/>
            <person name="Forbes L."/>
            <person name="Fu Q."/>
            <person name="Gubbala S."/>
            <person name="Hirani K."/>
            <person name="Jayaseelan J.C."/>
            <person name="Lara F."/>
            <person name="Munidasa M."/>
            <person name="Palculict T."/>
            <person name="Patil S."/>
            <person name="Pu L.-L."/>
            <person name="Saada N."/>
            <person name="Tang L."/>
            <person name="Weissenberger G."/>
            <person name="Zhu Y."/>
            <person name="Hemphill L."/>
            <person name="Shang Y."/>
            <person name="Youmans B."/>
            <person name="Ayvaz T."/>
            <person name="Ross M."/>
            <person name="Santibanez J."/>
            <person name="Aqrawi P."/>
            <person name="Gross S."/>
            <person name="Joshi V."/>
            <person name="Fowler G."/>
            <person name="Nazareth L."/>
            <person name="Reid J."/>
            <person name="Worley K."/>
            <person name="Petrosino J."/>
            <person name="Highlander S."/>
            <person name="Gibbs R."/>
        </authorList>
    </citation>
    <scope>NUCLEOTIDE SEQUENCE [LARGE SCALE GENOMIC DNA]</scope>
    <source>
        <strain evidence="1 2">DSM 2778</strain>
    </source>
</reference>
<organism evidence="1 2">
    <name type="scientific">Centipeda periodontii DSM 2778</name>
    <dbReference type="NCBI Taxonomy" id="888060"/>
    <lineage>
        <taxon>Bacteria</taxon>
        <taxon>Bacillati</taxon>
        <taxon>Bacillota</taxon>
        <taxon>Negativicutes</taxon>
        <taxon>Selenomonadales</taxon>
        <taxon>Selenomonadaceae</taxon>
        <taxon>Centipeda</taxon>
    </lineage>
</organism>
<dbReference type="EMBL" id="AFHQ01000001">
    <property type="protein sequence ID" value="EGK62752.1"/>
    <property type="molecule type" value="Genomic_DNA"/>
</dbReference>
<sequence length="117" mass="13206">MSDEIWQEILEAERQSCNSEQRLQQGLAAIAAALGDIAIPRERWLAMGHHMAEVVNRSARKEQLEELDEDTMAQIDPACVEQSRTILWELSEEGDTMRRSSEVVLLAIHLQCAAEGF</sequence>
<protein>
    <recommendedName>
        <fullName evidence="3">PRD domain-containing protein</fullName>
    </recommendedName>
</protein>
<dbReference type="STRING" id="888060.HMPREF9081_0034"/>